<dbReference type="InterPro" id="IPR036188">
    <property type="entry name" value="FAD/NAD-bd_sf"/>
</dbReference>
<feature type="compositionally biased region" description="Basic and acidic residues" evidence="6">
    <location>
        <begin position="53"/>
        <end position="65"/>
    </location>
</feature>
<name>A0A5J4YSR7_PORPP</name>
<dbReference type="InterPro" id="IPR023753">
    <property type="entry name" value="FAD/NAD-binding_dom"/>
</dbReference>
<keyword evidence="2" id="KW-0285">Flavoprotein</keyword>
<organism evidence="9 10">
    <name type="scientific">Porphyridium purpureum</name>
    <name type="common">Red alga</name>
    <name type="synonym">Porphyridium cruentum</name>
    <dbReference type="NCBI Taxonomy" id="35688"/>
    <lineage>
        <taxon>Eukaryota</taxon>
        <taxon>Rhodophyta</taxon>
        <taxon>Bangiophyceae</taxon>
        <taxon>Porphyridiales</taxon>
        <taxon>Porphyridiaceae</taxon>
        <taxon>Porphyridium</taxon>
    </lineage>
</organism>
<feature type="domain" description="External alternative NADH-ubiquinone oxidoreductase-like C-terminal" evidence="8">
    <location>
        <begin position="538"/>
        <end position="601"/>
    </location>
</feature>
<dbReference type="GO" id="GO:0005739">
    <property type="term" value="C:mitochondrion"/>
    <property type="evidence" value="ECO:0007669"/>
    <property type="project" value="TreeGrafter"/>
</dbReference>
<evidence type="ECO:0000313" key="9">
    <source>
        <dbReference type="EMBL" id="KAA8493970.1"/>
    </source>
</evidence>
<dbReference type="OrthoDB" id="3244603at2759"/>
<evidence type="ECO:0000256" key="2">
    <source>
        <dbReference type="ARBA" id="ARBA00022630"/>
    </source>
</evidence>
<comment type="caution">
    <text evidence="9">The sequence shown here is derived from an EMBL/GenBank/DDBJ whole genome shotgun (WGS) entry which is preliminary data.</text>
</comment>
<dbReference type="OMA" id="DHCIFLD"/>
<dbReference type="InterPro" id="IPR054585">
    <property type="entry name" value="NDH2-like_C"/>
</dbReference>
<accession>A0A5J4YSR7</accession>
<proteinExistence type="inferred from homology"/>
<dbReference type="SUPFAM" id="SSF51905">
    <property type="entry name" value="FAD/NAD(P)-binding domain"/>
    <property type="match status" value="2"/>
</dbReference>
<dbReference type="Pfam" id="PF07992">
    <property type="entry name" value="Pyr_redox_2"/>
    <property type="match status" value="1"/>
</dbReference>
<dbReference type="Proteomes" id="UP000324585">
    <property type="component" value="Unassembled WGS sequence"/>
</dbReference>
<dbReference type="PANTHER" id="PTHR43706:SF38">
    <property type="entry name" value="FAD_NAD(P)-BINDING DOMAIN-CONTAINING PROTEIN"/>
    <property type="match status" value="1"/>
</dbReference>
<dbReference type="GO" id="GO:0003954">
    <property type="term" value="F:NADH dehydrogenase activity"/>
    <property type="evidence" value="ECO:0007669"/>
    <property type="project" value="InterPro"/>
</dbReference>
<dbReference type="AlphaFoldDB" id="A0A5J4YSR7"/>
<dbReference type="InterPro" id="IPR045024">
    <property type="entry name" value="NDH-2"/>
</dbReference>
<evidence type="ECO:0000256" key="1">
    <source>
        <dbReference type="ARBA" id="ARBA00005272"/>
    </source>
</evidence>
<keyword evidence="3" id="KW-0274">FAD</keyword>
<feature type="region of interest" description="Disordered" evidence="6">
    <location>
        <begin position="53"/>
        <end position="98"/>
    </location>
</feature>
<evidence type="ECO:0000256" key="5">
    <source>
        <dbReference type="ARBA" id="ARBA00023027"/>
    </source>
</evidence>
<keyword evidence="4" id="KW-0560">Oxidoreductase</keyword>
<dbReference type="Pfam" id="PF22366">
    <property type="entry name" value="NDH2_C"/>
    <property type="match status" value="1"/>
</dbReference>
<evidence type="ECO:0000256" key="4">
    <source>
        <dbReference type="ARBA" id="ARBA00023002"/>
    </source>
</evidence>
<keyword evidence="10" id="KW-1185">Reference proteome</keyword>
<comment type="similarity">
    <text evidence="1">Belongs to the NADH dehydrogenase family.</text>
</comment>
<evidence type="ECO:0000256" key="3">
    <source>
        <dbReference type="ARBA" id="ARBA00022827"/>
    </source>
</evidence>
<sequence length="624" mass="68629">MSLCWCAGVVPQTGNALVRGFGSADAARWTPYRTPAARPCRRARVWRCVQEQEQKEAAPEADGKGRSAAPVAGETKAKANGNGRAASDTDGKPAAGIRTLERDVTKKIAVPEPIQFEAPRSSTLEMIRYRTVDTINDVVLHYSRKFKRNETLAKLAQATKPVVCVLGFGWGGHAFVKTIDTDKYDVVVISPRNHFLFTPMLASTAVGTVEFRSILEPVRVSNEFVTYFEATCENIDQENQVLLCKNLRGNTFEQHYDYLVLGVGAPTNTFNTPGVEEYAHFMKEVSDAKEIRKGIIDQFEAANLPNVSAEERERLLTFAVVGGGPTGCEFSAELSDFLRSDLKKYYPRLMVDTKVKLLNSGSSILLQFDEALQAKALDNFRKTQIDVVTDARVVAMDDTTITLKNGSKIPYGLCVWAAGIGTNPLVSSLIARVPQQKDAKGRLVIDEWQRVKGMNNTFAFGDCAVAEKRPLPATGQVAAQQGSYVSRLLNKNVCLACEVPVILPRELNNTISGQALESLREKGQAFKNARPFEFLSLGILAYVGDSKAIADVEAGDLKLGGASGTLAFLLWRSVYLTKQVSFRNRVLVLFDWLRSQIFGRDTSQMGLIPFALFLALEMTEKASL</sequence>
<protein>
    <submittedName>
        <fullName evidence="9">Putative NADH dehydrogenase</fullName>
    </submittedName>
</protein>
<dbReference type="EMBL" id="VRMN01000005">
    <property type="protein sequence ID" value="KAA8493970.1"/>
    <property type="molecule type" value="Genomic_DNA"/>
</dbReference>
<evidence type="ECO:0000259" key="8">
    <source>
        <dbReference type="Pfam" id="PF22366"/>
    </source>
</evidence>
<dbReference type="PANTHER" id="PTHR43706">
    <property type="entry name" value="NADH DEHYDROGENASE"/>
    <property type="match status" value="1"/>
</dbReference>
<evidence type="ECO:0000313" key="10">
    <source>
        <dbReference type="Proteomes" id="UP000324585"/>
    </source>
</evidence>
<keyword evidence="5" id="KW-0520">NAD</keyword>
<dbReference type="Gene3D" id="3.50.50.100">
    <property type="match status" value="1"/>
</dbReference>
<reference evidence="10" key="1">
    <citation type="journal article" date="2019" name="Nat. Commun.">
        <title>Expansion of phycobilisome linker gene families in mesophilic red algae.</title>
        <authorList>
            <person name="Lee J."/>
            <person name="Kim D."/>
            <person name="Bhattacharya D."/>
            <person name="Yoon H.S."/>
        </authorList>
    </citation>
    <scope>NUCLEOTIDE SEQUENCE [LARGE SCALE GENOMIC DNA]</scope>
    <source>
        <strain evidence="10">CCMP 1328</strain>
    </source>
</reference>
<evidence type="ECO:0000259" key="7">
    <source>
        <dbReference type="Pfam" id="PF07992"/>
    </source>
</evidence>
<evidence type="ECO:0000256" key="6">
    <source>
        <dbReference type="SAM" id="MobiDB-lite"/>
    </source>
</evidence>
<gene>
    <name evidence="9" type="ORF">FVE85_3945</name>
</gene>
<feature type="domain" description="FAD/NAD(P)-binding" evidence="7">
    <location>
        <begin position="163"/>
        <end position="482"/>
    </location>
</feature>